<dbReference type="Pfam" id="PF24098">
    <property type="entry name" value="DUF7380"/>
    <property type="match status" value="1"/>
</dbReference>
<organism evidence="2 3">
    <name type="scientific">Enterobacter sp. (strain 638)</name>
    <dbReference type="NCBI Taxonomy" id="399742"/>
    <lineage>
        <taxon>Bacteria</taxon>
        <taxon>Pseudomonadati</taxon>
        <taxon>Pseudomonadota</taxon>
        <taxon>Gammaproteobacteria</taxon>
        <taxon>Enterobacterales</taxon>
        <taxon>Enterobacteriaceae</taxon>
        <taxon>Enterobacter</taxon>
    </lineage>
</organism>
<sequence>MLIPAIHRLIHLTALTEVFMIGENLILTVDELNKVDFELFSQVPLTFHEHEISAYLTKTQDEAINVNEKKVAEFISILFMFNLQVVGGSSVFEPMAIFGDKRSLLPEDFDSKLNDYIVELSTRITNPFLLSRICDVIWVNNKAKKDMAIKAIESYSEMIDEATSHLKRMKKEKDDSSLSLFIFIKEYIARALFISSCVYPRKSGGNEHIKTAITSLYETQNDLLVFEGFNNLTWVMMQHSGDKDKLKFAVNAESMAKAHTGKTYFEAVKALYETAARIYERNSKNDEARQCRISAASITIDVVNSHSEPMLKASWLRTAISELRKLGEKELIEDLKKQLVDAREESLNSYATFSSPIDITDEVNNALDNLANRKLSFILKSIMRETPIENISNIREEVLRVSEVSVFSRFFASEVMDEAGRRIHRDKPLGDVNEMTDDEAIDHYMRNITITHDLFIKAAFEPARFVIIQEHNLTLNTFVKFTAYSPFIKDEHANIFSLGFYRLFQGDYMGASYLLIPQMEGILRHAYEISGKDSTRYLDKGIEESTSISILLDKCREDIDLIFTKDIALTIDMLFNRKNGPVLRHKLAHGNLYDGMCFSESTIYACFLTFYICALPLLAHFERIFDSE</sequence>
<keyword evidence="3" id="KW-1185">Reference proteome</keyword>
<proteinExistence type="predicted"/>
<reference evidence="3" key="1">
    <citation type="journal article" date="2010" name="PLoS Genet.">
        <title>Genome sequence of the plant growth promoting endophytic bacterium Enterobacter sp. 638.</title>
        <authorList>
            <person name="Taghavi S."/>
            <person name="van der Lelie D."/>
            <person name="Hoffman A."/>
            <person name="Zhang Y.B."/>
            <person name="Walla M.D."/>
            <person name="Vangronsveld J."/>
            <person name="Newman L."/>
            <person name="Monchy S."/>
        </authorList>
    </citation>
    <scope>NUCLEOTIDE SEQUENCE [LARGE SCALE GENOMIC DNA]</scope>
    <source>
        <strain evidence="3">638</strain>
    </source>
</reference>
<feature type="domain" description="DUF7380" evidence="1">
    <location>
        <begin position="24"/>
        <end position="201"/>
    </location>
</feature>
<dbReference type="KEGG" id="ent:Ent638_3503"/>
<dbReference type="AlphaFoldDB" id="A0A9J9L0J7"/>
<gene>
    <name evidence="2" type="ordered locus">Ent638_3503</name>
</gene>
<accession>A0A9J9L0J7</accession>
<dbReference type="EMBL" id="CP000653">
    <property type="protein sequence ID" value="ABP62161.1"/>
    <property type="molecule type" value="Genomic_DNA"/>
</dbReference>
<protein>
    <recommendedName>
        <fullName evidence="1">DUF7380 domain-containing protein</fullName>
    </recommendedName>
</protein>
<evidence type="ECO:0000313" key="2">
    <source>
        <dbReference type="EMBL" id="ABP62161.1"/>
    </source>
</evidence>
<evidence type="ECO:0000259" key="1">
    <source>
        <dbReference type="Pfam" id="PF24098"/>
    </source>
</evidence>
<dbReference type="Proteomes" id="UP000000230">
    <property type="component" value="Chromosome"/>
</dbReference>
<dbReference type="InterPro" id="IPR055804">
    <property type="entry name" value="DUF7380"/>
</dbReference>
<evidence type="ECO:0000313" key="3">
    <source>
        <dbReference type="Proteomes" id="UP000000230"/>
    </source>
</evidence>
<name>A0A9J9L0J7_ENT38</name>